<evidence type="ECO:0000313" key="2">
    <source>
        <dbReference type="Proteomes" id="UP000050969"/>
    </source>
</evidence>
<dbReference type="InterPro" id="IPR008489">
    <property type="entry name" value="DUF771"/>
</dbReference>
<dbReference type="PATRIC" id="fig|1293598.4.peg.762"/>
<gene>
    <name evidence="1" type="ORF">IV56_GL000714</name>
</gene>
<name>A0A0R2MT25_9LACO</name>
<keyword evidence="2" id="KW-1185">Reference proteome</keyword>
<dbReference type="EMBL" id="JQCE01000032">
    <property type="protein sequence ID" value="KRO16726.1"/>
    <property type="molecule type" value="Genomic_DNA"/>
</dbReference>
<dbReference type="Pfam" id="PF05595">
    <property type="entry name" value="DUF771"/>
    <property type="match status" value="1"/>
</dbReference>
<accession>A0A0R2MT25</accession>
<reference evidence="1 2" key="1">
    <citation type="journal article" date="2015" name="Genome Announc.">
        <title>Expanding the biotechnology potential of lactobacilli through comparative genomics of 213 strains and associated genera.</title>
        <authorList>
            <person name="Sun Z."/>
            <person name="Harris H.M."/>
            <person name="McCann A."/>
            <person name="Guo C."/>
            <person name="Argimon S."/>
            <person name="Zhang W."/>
            <person name="Yang X."/>
            <person name="Jeffery I.B."/>
            <person name="Cooney J.C."/>
            <person name="Kagawa T.F."/>
            <person name="Liu W."/>
            <person name="Song Y."/>
            <person name="Salvetti E."/>
            <person name="Wrobel A."/>
            <person name="Rasinkangas P."/>
            <person name="Parkhill J."/>
            <person name="Rea M.C."/>
            <person name="O'Sullivan O."/>
            <person name="Ritari J."/>
            <person name="Douillard F.P."/>
            <person name="Paul Ross R."/>
            <person name="Yang R."/>
            <person name="Briner A.E."/>
            <person name="Felis G.E."/>
            <person name="de Vos W.M."/>
            <person name="Barrangou R."/>
            <person name="Klaenhammer T.R."/>
            <person name="Caufield P.W."/>
            <person name="Cui Y."/>
            <person name="Zhang H."/>
            <person name="O'Toole P.W."/>
        </authorList>
    </citation>
    <scope>NUCLEOTIDE SEQUENCE [LARGE SCALE GENOMIC DNA]</scope>
    <source>
        <strain evidence="1 2">DSM 24301</strain>
    </source>
</reference>
<dbReference type="AlphaFoldDB" id="A0A0R2MT25"/>
<dbReference type="Proteomes" id="UP000050969">
    <property type="component" value="Unassembled WGS sequence"/>
</dbReference>
<proteinExistence type="predicted"/>
<comment type="caution">
    <text evidence="1">The sequence shown here is derived from an EMBL/GenBank/DDBJ whole genome shotgun (WGS) entry which is preliminary data.</text>
</comment>
<evidence type="ECO:0000313" key="1">
    <source>
        <dbReference type="EMBL" id="KRO16726.1"/>
    </source>
</evidence>
<dbReference type="OrthoDB" id="2187161at2"/>
<evidence type="ECO:0008006" key="3">
    <source>
        <dbReference type="Google" id="ProtNLM"/>
    </source>
</evidence>
<organism evidence="1 2">
    <name type="scientific">Lacticaseibacillus saniviri JCM 17471 = DSM 24301</name>
    <dbReference type="NCBI Taxonomy" id="1293598"/>
    <lineage>
        <taxon>Bacteria</taxon>
        <taxon>Bacillati</taxon>
        <taxon>Bacillota</taxon>
        <taxon>Bacilli</taxon>
        <taxon>Lactobacillales</taxon>
        <taxon>Lactobacillaceae</taxon>
        <taxon>Lacticaseibacillus</taxon>
    </lineage>
</organism>
<protein>
    <recommendedName>
        <fullName evidence="3">DUF771 domain-containing protein</fullName>
    </recommendedName>
</protein>
<sequence length="119" mass="14283">MQITSKDELNPSDYVLIKKDDLELLQQHIVELAEQADLTGQWWTLKEVTERYHISREWLLNNILFVPKFEKILHYKAVMYDGDGGGRGYMFEPQGFSDFMKKWFPDIAKQKKYRRDKHD</sequence>